<dbReference type="AlphaFoldDB" id="A0A382GDC3"/>
<name>A0A382GDC3_9ZZZZ</name>
<protein>
    <submittedName>
        <fullName evidence="1">Uncharacterized protein</fullName>
    </submittedName>
</protein>
<proteinExistence type="predicted"/>
<sequence length="50" mass="5623">MVVTRPYSCQDRQGVRLDNPSLLLQNPLAPKVHQQTIFSLMEIKSLPDSG</sequence>
<evidence type="ECO:0000313" key="1">
    <source>
        <dbReference type="EMBL" id="SVB72593.1"/>
    </source>
</evidence>
<organism evidence="1">
    <name type="scientific">marine metagenome</name>
    <dbReference type="NCBI Taxonomy" id="408172"/>
    <lineage>
        <taxon>unclassified sequences</taxon>
        <taxon>metagenomes</taxon>
        <taxon>ecological metagenomes</taxon>
    </lineage>
</organism>
<feature type="non-terminal residue" evidence="1">
    <location>
        <position position="50"/>
    </location>
</feature>
<reference evidence="1" key="1">
    <citation type="submission" date="2018-05" db="EMBL/GenBank/DDBJ databases">
        <authorList>
            <person name="Lanie J.A."/>
            <person name="Ng W.-L."/>
            <person name="Kazmierczak K.M."/>
            <person name="Andrzejewski T.M."/>
            <person name="Davidsen T.M."/>
            <person name="Wayne K.J."/>
            <person name="Tettelin H."/>
            <person name="Glass J.I."/>
            <person name="Rusch D."/>
            <person name="Podicherti R."/>
            <person name="Tsui H.-C.T."/>
            <person name="Winkler M.E."/>
        </authorList>
    </citation>
    <scope>NUCLEOTIDE SEQUENCE</scope>
</reference>
<gene>
    <name evidence="1" type="ORF">METZ01_LOCUS225447</name>
</gene>
<dbReference type="EMBL" id="UINC01054641">
    <property type="protein sequence ID" value="SVB72593.1"/>
    <property type="molecule type" value="Genomic_DNA"/>
</dbReference>
<accession>A0A382GDC3</accession>